<evidence type="ECO:0000256" key="4">
    <source>
        <dbReference type="ARBA" id="ARBA00023163"/>
    </source>
</evidence>
<evidence type="ECO:0000313" key="7">
    <source>
        <dbReference type="EMBL" id="GEP94689.1"/>
    </source>
</evidence>
<dbReference type="Pfam" id="PF04542">
    <property type="entry name" value="Sigma70_r2"/>
    <property type="match status" value="1"/>
</dbReference>
<keyword evidence="4" id="KW-0804">Transcription</keyword>
<dbReference type="SUPFAM" id="SSF88659">
    <property type="entry name" value="Sigma3 and sigma4 domains of RNA polymerase sigma factors"/>
    <property type="match status" value="1"/>
</dbReference>
<keyword evidence="8" id="KW-1185">Reference proteome</keyword>
<dbReference type="AlphaFoldDB" id="A0A512RG47"/>
<proteinExistence type="inferred from homology"/>
<evidence type="ECO:0000256" key="3">
    <source>
        <dbReference type="ARBA" id="ARBA00023082"/>
    </source>
</evidence>
<dbReference type="Pfam" id="PF08281">
    <property type="entry name" value="Sigma70_r4_2"/>
    <property type="match status" value="1"/>
</dbReference>
<dbReference type="SUPFAM" id="SSF88946">
    <property type="entry name" value="Sigma2 domain of RNA polymerase sigma factors"/>
    <property type="match status" value="1"/>
</dbReference>
<dbReference type="RefSeq" id="WP_146858303.1">
    <property type="nucleotide sequence ID" value="NZ_BKAU01000001.1"/>
</dbReference>
<dbReference type="Proteomes" id="UP000321436">
    <property type="component" value="Unassembled WGS sequence"/>
</dbReference>
<gene>
    <name evidence="7" type="ORF">CCY01nite_09490</name>
</gene>
<dbReference type="PANTHER" id="PTHR43133">
    <property type="entry name" value="RNA POLYMERASE ECF-TYPE SIGMA FACTO"/>
    <property type="match status" value="1"/>
</dbReference>
<evidence type="ECO:0000256" key="2">
    <source>
        <dbReference type="ARBA" id="ARBA00023015"/>
    </source>
</evidence>
<evidence type="ECO:0000259" key="5">
    <source>
        <dbReference type="Pfam" id="PF04542"/>
    </source>
</evidence>
<feature type="domain" description="RNA polymerase sigma factor 70 region 4 type 2" evidence="6">
    <location>
        <begin position="126"/>
        <end position="175"/>
    </location>
</feature>
<keyword evidence="7" id="KW-0240">DNA-directed RNA polymerase</keyword>
<comment type="similarity">
    <text evidence="1">Belongs to the sigma-70 factor family. ECF subfamily.</text>
</comment>
<sequence>MSANHPYEEYDLVQRFQAGDIGAFTEIYDRYYFLIYQYAKRWLPNRQEAEDVVSETFIKLMQRRGQMESPAKITAFLKVTARNACLDILKHNKVKSARHADLLQHLLLTSAPDFSWLEVREEFLRLVYAEVEKMPRKMKEIFLLSYKEGLKPAEIAQRLNLNVQTVSNQKSNAIKLIKIALGQSFILFPLFFPVAFNDIFEILYK</sequence>
<dbReference type="GO" id="GO:0016987">
    <property type="term" value="F:sigma factor activity"/>
    <property type="evidence" value="ECO:0007669"/>
    <property type="project" value="UniProtKB-KW"/>
</dbReference>
<evidence type="ECO:0000256" key="1">
    <source>
        <dbReference type="ARBA" id="ARBA00010641"/>
    </source>
</evidence>
<dbReference type="Gene3D" id="1.10.1740.10">
    <property type="match status" value="1"/>
</dbReference>
<reference evidence="7 8" key="1">
    <citation type="submission" date="2019-07" db="EMBL/GenBank/DDBJ databases">
        <title>Whole genome shotgun sequence of Chitinophaga cymbidii NBRC 109752.</title>
        <authorList>
            <person name="Hosoyama A."/>
            <person name="Uohara A."/>
            <person name="Ohji S."/>
            <person name="Ichikawa N."/>
        </authorList>
    </citation>
    <scope>NUCLEOTIDE SEQUENCE [LARGE SCALE GENOMIC DNA]</scope>
    <source>
        <strain evidence="7 8">NBRC 109752</strain>
    </source>
</reference>
<dbReference type="InterPro" id="IPR014284">
    <property type="entry name" value="RNA_pol_sigma-70_dom"/>
</dbReference>
<dbReference type="InterPro" id="IPR013325">
    <property type="entry name" value="RNA_pol_sigma_r2"/>
</dbReference>
<dbReference type="EMBL" id="BKAU01000001">
    <property type="protein sequence ID" value="GEP94689.1"/>
    <property type="molecule type" value="Genomic_DNA"/>
</dbReference>
<dbReference type="GO" id="GO:0003677">
    <property type="term" value="F:DNA binding"/>
    <property type="evidence" value="ECO:0007669"/>
    <property type="project" value="InterPro"/>
</dbReference>
<dbReference type="InterPro" id="IPR036388">
    <property type="entry name" value="WH-like_DNA-bd_sf"/>
</dbReference>
<evidence type="ECO:0000313" key="8">
    <source>
        <dbReference type="Proteomes" id="UP000321436"/>
    </source>
</evidence>
<dbReference type="InterPro" id="IPR039425">
    <property type="entry name" value="RNA_pol_sigma-70-like"/>
</dbReference>
<protein>
    <submittedName>
        <fullName evidence="7">DNA-directed RNA polymerase sigma-70 factor</fullName>
    </submittedName>
</protein>
<dbReference type="PANTHER" id="PTHR43133:SF46">
    <property type="entry name" value="RNA POLYMERASE SIGMA-70 FACTOR ECF SUBFAMILY"/>
    <property type="match status" value="1"/>
</dbReference>
<accession>A0A512RG47</accession>
<keyword evidence="3" id="KW-0731">Sigma factor</keyword>
<dbReference type="InterPro" id="IPR013249">
    <property type="entry name" value="RNA_pol_sigma70_r4_t2"/>
</dbReference>
<dbReference type="GO" id="GO:0000428">
    <property type="term" value="C:DNA-directed RNA polymerase complex"/>
    <property type="evidence" value="ECO:0007669"/>
    <property type="project" value="UniProtKB-KW"/>
</dbReference>
<comment type="caution">
    <text evidence="7">The sequence shown here is derived from an EMBL/GenBank/DDBJ whole genome shotgun (WGS) entry which is preliminary data.</text>
</comment>
<dbReference type="GO" id="GO:0006352">
    <property type="term" value="P:DNA-templated transcription initiation"/>
    <property type="evidence" value="ECO:0007669"/>
    <property type="project" value="InterPro"/>
</dbReference>
<dbReference type="OrthoDB" id="656273at2"/>
<name>A0A512RG47_9BACT</name>
<evidence type="ECO:0000259" key="6">
    <source>
        <dbReference type="Pfam" id="PF08281"/>
    </source>
</evidence>
<dbReference type="Gene3D" id="1.10.10.10">
    <property type="entry name" value="Winged helix-like DNA-binding domain superfamily/Winged helix DNA-binding domain"/>
    <property type="match status" value="1"/>
</dbReference>
<organism evidence="7 8">
    <name type="scientific">Chitinophaga cymbidii</name>
    <dbReference type="NCBI Taxonomy" id="1096750"/>
    <lineage>
        <taxon>Bacteria</taxon>
        <taxon>Pseudomonadati</taxon>
        <taxon>Bacteroidota</taxon>
        <taxon>Chitinophagia</taxon>
        <taxon>Chitinophagales</taxon>
        <taxon>Chitinophagaceae</taxon>
        <taxon>Chitinophaga</taxon>
    </lineage>
</organism>
<dbReference type="NCBIfam" id="TIGR02937">
    <property type="entry name" value="sigma70-ECF"/>
    <property type="match status" value="1"/>
</dbReference>
<dbReference type="InterPro" id="IPR007627">
    <property type="entry name" value="RNA_pol_sigma70_r2"/>
</dbReference>
<keyword evidence="2" id="KW-0805">Transcription regulation</keyword>
<feature type="domain" description="RNA polymerase sigma-70 region 2" evidence="5">
    <location>
        <begin position="27"/>
        <end position="92"/>
    </location>
</feature>
<dbReference type="InterPro" id="IPR013324">
    <property type="entry name" value="RNA_pol_sigma_r3/r4-like"/>
</dbReference>